<accession>A0A875S3N4</accession>
<dbReference type="InterPro" id="IPR019401">
    <property type="entry name" value="Znf_CHCC"/>
</dbReference>
<dbReference type="PANTHER" id="PTHR13156:SF0">
    <property type="entry name" value="NADH DEHYDROGENASE [UBIQUINONE] IRON-SULFUR PROTEIN 6, MITOCHONDRIAL"/>
    <property type="match status" value="1"/>
</dbReference>
<evidence type="ECO:0000313" key="3">
    <source>
        <dbReference type="EMBL" id="QPG73904.1"/>
    </source>
</evidence>
<gene>
    <name evidence="3" type="ORF">FOA43_001219</name>
</gene>
<feature type="compositionally biased region" description="Polar residues" evidence="1">
    <location>
        <begin position="50"/>
        <end position="64"/>
    </location>
</feature>
<organism evidence="3 4">
    <name type="scientific">Eeniella nana</name>
    <name type="common">Yeast</name>
    <name type="synonym">Brettanomyces nanus</name>
    <dbReference type="NCBI Taxonomy" id="13502"/>
    <lineage>
        <taxon>Eukaryota</taxon>
        <taxon>Fungi</taxon>
        <taxon>Dikarya</taxon>
        <taxon>Ascomycota</taxon>
        <taxon>Saccharomycotina</taxon>
        <taxon>Pichiomycetes</taxon>
        <taxon>Pichiales</taxon>
        <taxon>Pichiaceae</taxon>
        <taxon>Brettanomyces</taxon>
    </lineage>
</organism>
<dbReference type="GO" id="GO:0005739">
    <property type="term" value="C:mitochondrion"/>
    <property type="evidence" value="ECO:0007669"/>
    <property type="project" value="GOC"/>
</dbReference>
<name>A0A875S3N4_EENNA</name>
<sequence length="151" mass="16800">MFSGKRFLQTAAKEVSKQATKASAATITEENPSVVAEQLDPRIAVIPKGSFSQAPNRSSTWSKSQRSREEVYKNDFRFVGMDLSKQPFGEAAIELTAQQPIHYIKSRIAVCNGTDRMQGHPKVYINLDKDMVAHCGYCGAKYAREDLKGKL</sequence>
<keyword evidence="4" id="KW-1185">Reference proteome</keyword>
<evidence type="ECO:0000256" key="1">
    <source>
        <dbReference type="SAM" id="MobiDB-lite"/>
    </source>
</evidence>
<dbReference type="GeneID" id="62194620"/>
<dbReference type="Proteomes" id="UP000662931">
    <property type="component" value="Chromosome 1"/>
</dbReference>
<protein>
    <recommendedName>
        <fullName evidence="2">Zinc finger CHCC-type domain-containing protein</fullName>
    </recommendedName>
</protein>
<dbReference type="KEGG" id="bnn:FOA43_001219"/>
<feature type="domain" description="Zinc finger CHCC-type" evidence="2">
    <location>
        <begin position="107"/>
        <end position="142"/>
    </location>
</feature>
<dbReference type="Gene3D" id="2.60.260.40">
    <property type="entry name" value="q5lls5 like domains"/>
    <property type="match status" value="1"/>
</dbReference>
<dbReference type="GO" id="GO:0006120">
    <property type="term" value="P:mitochondrial electron transport, NADH to ubiquinone"/>
    <property type="evidence" value="ECO:0007669"/>
    <property type="project" value="TreeGrafter"/>
</dbReference>
<dbReference type="EMBL" id="CP064812">
    <property type="protein sequence ID" value="QPG73904.1"/>
    <property type="molecule type" value="Genomic_DNA"/>
</dbReference>
<dbReference type="Pfam" id="PF10276">
    <property type="entry name" value="zf-CHCC"/>
    <property type="match status" value="1"/>
</dbReference>
<evidence type="ECO:0000259" key="2">
    <source>
        <dbReference type="Pfam" id="PF10276"/>
    </source>
</evidence>
<evidence type="ECO:0000313" key="4">
    <source>
        <dbReference type="Proteomes" id="UP000662931"/>
    </source>
</evidence>
<feature type="region of interest" description="Disordered" evidence="1">
    <location>
        <begin position="47"/>
        <end position="66"/>
    </location>
</feature>
<reference evidence="3" key="1">
    <citation type="submission" date="2020-10" db="EMBL/GenBank/DDBJ databases">
        <authorList>
            <person name="Roach M.J.R."/>
        </authorList>
    </citation>
    <scope>NUCLEOTIDE SEQUENCE</scope>
    <source>
        <strain evidence="3">CBS 1945</strain>
    </source>
</reference>
<dbReference type="AlphaFoldDB" id="A0A875S3N4"/>
<proteinExistence type="predicted"/>
<dbReference type="OrthoDB" id="307899at2759"/>
<dbReference type="RefSeq" id="XP_038777469.1">
    <property type="nucleotide sequence ID" value="XM_038921541.1"/>
</dbReference>
<dbReference type="PANTHER" id="PTHR13156">
    <property type="entry name" value="NADH-UBIQUINONE OXIDOREDUCTASE 13 KD-A SUBUNIT"/>
    <property type="match status" value="1"/>
</dbReference>